<dbReference type="EMBL" id="LGYO01000002">
    <property type="protein sequence ID" value="KNZ43562.1"/>
    <property type="molecule type" value="Genomic_DNA"/>
</dbReference>
<gene>
    <name evidence="7" type="ORF">AKG39_00540</name>
</gene>
<dbReference type="InterPro" id="IPR043129">
    <property type="entry name" value="ATPase_NBD"/>
</dbReference>
<dbReference type="STRING" id="52689.AKG39_00540"/>
<accession>A0A0L6U5F6</accession>
<comment type="similarity">
    <text evidence="1 4">Belongs to the FGGY kinase family.</text>
</comment>
<dbReference type="OrthoDB" id="1762170at2"/>
<reference evidence="8" key="1">
    <citation type="submission" date="2015-07" db="EMBL/GenBank/DDBJ databases">
        <title>Draft genome sequence of Acetobacterium bakii DSM 8293, a potential psychrophilic chemical producer through syngas fermentation.</title>
        <authorList>
            <person name="Song Y."/>
            <person name="Hwang S."/>
            <person name="Cho B.-K."/>
        </authorList>
    </citation>
    <scope>NUCLEOTIDE SEQUENCE [LARGE SCALE GENOMIC DNA]</scope>
    <source>
        <strain evidence="8">DSM 8239</strain>
    </source>
</reference>
<dbReference type="RefSeq" id="WP_050738408.1">
    <property type="nucleotide sequence ID" value="NZ_LGYO01000002.1"/>
</dbReference>
<dbReference type="Proteomes" id="UP000036873">
    <property type="component" value="Unassembled WGS sequence"/>
</dbReference>
<dbReference type="InterPro" id="IPR018483">
    <property type="entry name" value="Carb_kinase_FGGY_CS"/>
</dbReference>
<evidence type="ECO:0000259" key="6">
    <source>
        <dbReference type="Pfam" id="PF02782"/>
    </source>
</evidence>
<evidence type="ECO:0008006" key="9">
    <source>
        <dbReference type="Google" id="ProtNLM"/>
    </source>
</evidence>
<dbReference type="Gene3D" id="3.30.420.40">
    <property type="match status" value="2"/>
</dbReference>
<evidence type="ECO:0000313" key="7">
    <source>
        <dbReference type="EMBL" id="KNZ43562.1"/>
    </source>
</evidence>
<dbReference type="InterPro" id="IPR018485">
    <property type="entry name" value="FGGY_C"/>
</dbReference>
<dbReference type="GO" id="GO:0016773">
    <property type="term" value="F:phosphotransferase activity, alcohol group as acceptor"/>
    <property type="evidence" value="ECO:0007669"/>
    <property type="project" value="InterPro"/>
</dbReference>
<dbReference type="PROSITE" id="PS00445">
    <property type="entry name" value="FGGY_KINASES_2"/>
    <property type="match status" value="1"/>
</dbReference>
<dbReference type="Pfam" id="PF00370">
    <property type="entry name" value="FGGY_N"/>
    <property type="match status" value="1"/>
</dbReference>
<dbReference type="Pfam" id="PF02782">
    <property type="entry name" value="FGGY_C"/>
    <property type="match status" value="1"/>
</dbReference>
<evidence type="ECO:0000256" key="2">
    <source>
        <dbReference type="ARBA" id="ARBA00022679"/>
    </source>
</evidence>
<dbReference type="PATRIC" id="fig|52689.4.peg.867"/>
<protein>
    <recommendedName>
        <fullName evidence="9">Xylulose kinase</fullName>
    </recommendedName>
</protein>
<evidence type="ECO:0000313" key="8">
    <source>
        <dbReference type="Proteomes" id="UP000036873"/>
    </source>
</evidence>
<keyword evidence="8" id="KW-1185">Reference proteome</keyword>
<keyword evidence="2 4" id="KW-0808">Transferase</keyword>
<organism evidence="7 8">
    <name type="scientific">Acetobacterium bakii</name>
    <dbReference type="NCBI Taxonomy" id="52689"/>
    <lineage>
        <taxon>Bacteria</taxon>
        <taxon>Bacillati</taxon>
        <taxon>Bacillota</taxon>
        <taxon>Clostridia</taxon>
        <taxon>Eubacteriales</taxon>
        <taxon>Eubacteriaceae</taxon>
        <taxon>Acetobacterium</taxon>
    </lineage>
</organism>
<dbReference type="InterPro" id="IPR050406">
    <property type="entry name" value="FGGY_Carb_Kinase"/>
</dbReference>
<dbReference type="CDD" id="cd07779">
    <property type="entry name" value="ASKHA_NBD_FGGY_YgcE-like"/>
    <property type="match status" value="1"/>
</dbReference>
<dbReference type="PIRSF" id="PIRSF000538">
    <property type="entry name" value="GlpK"/>
    <property type="match status" value="1"/>
</dbReference>
<proteinExistence type="inferred from homology"/>
<dbReference type="GO" id="GO:0016301">
    <property type="term" value="F:kinase activity"/>
    <property type="evidence" value="ECO:0007669"/>
    <property type="project" value="UniProtKB-KW"/>
</dbReference>
<name>A0A0L6U5F6_9FIRM</name>
<dbReference type="InterPro" id="IPR000577">
    <property type="entry name" value="Carb_kinase_FGGY"/>
</dbReference>
<dbReference type="InterPro" id="IPR018484">
    <property type="entry name" value="FGGY_N"/>
</dbReference>
<keyword evidence="3 4" id="KW-0418">Kinase</keyword>
<feature type="domain" description="Carbohydrate kinase FGGY N-terminal" evidence="5">
    <location>
        <begin position="4"/>
        <end position="254"/>
    </location>
</feature>
<evidence type="ECO:0000256" key="1">
    <source>
        <dbReference type="ARBA" id="ARBA00009156"/>
    </source>
</evidence>
<dbReference type="PANTHER" id="PTHR43095:SF5">
    <property type="entry name" value="XYLULOSE KINASE"/>
    <property type="match status" value="1"/>
</dbReference>
<evidence type="ECO:0000256" key="3">
    <source>
        <dbReference type="ARBA" id="ARBA00022777"/>
    </source>
</evidence>
<sequence>MGKYVVGIDAGTMGVRCVIFDLKGNEVSSAYFETPTFYPKPGWVEQDANDVIALAYKSVAAALSKENVDASEIISISFTNQRTTWAPIDKDGNFLHNMFIWQDQRGAEIFPWAREQLEKNGMTEMDLYNRCGHPLGSVECGTKAFWFRINMPELYEKTWKMVTPHAMLAHAFGADDWYDEEDDANWWLVTNRDTFAFDQELCDIFGMDINKYPRNMKAGTHIGIVTEEVAEKTGLVVGTPLFVGSGDQQCGAAGVGNSGTPGLGSVCLGTAGLCIGYSKTPVKDPNGKCHVLGHPAGGYTMEGHASAAASSFRWLRNAISQFEMTVAEISDIDIYDIMTAIAYKAPIGSKGTVFLPWLAGANCPNYNDEARGALIGMTLGTTKAEILRAAMEGICFEMKEMLAALKDAGFEEFKTLRVTGGAARSKLWNQMQADIYGCRVETADAPEATALGAAMIGAVGAGVFSNLHEAAEQMVHVKDIYEPIPENVAQYNEVYKMFRACYKGLAESGFKEIYEFQNK</sequence>
<dbReference type="SUPFAM" id="SSF53067">
    <property type="entry name" value="Actin-like ATPase domain"/>
    <property type="match status" value="2"/>
</dbReference>
<dbReference type="PANTHER" id="PTHR43095">
    <property type="entry name" value="SUGAR KINASE"/>
    <property type="match status" value="1"/>
</dbReference>
<feature type="domain" description="Carbohydrate kinase FGGY C-terminal" evidence="6">
    <location>
        <begin position="265"/>
        <end position="460"/>
    </location>
</feature>
<evidence type="ECO:0000256" key="4">
    <source>
        <dbReference type="RuleBase" id="RU003733"/>
    </source>
</evidence>
<evidence type="ECO:0000259" key="5">
    <source>
        <dbReference type="Pfam" id="PF00370"/>
    </source>
</evidence>
<comment type="caution">
    <text evidence="7">The sequence shown here is derived from an EMBL/GenBank/DDBJ whole genome shotgun (WGS) entry which is preliminary data.</text>
</comment>
<dbReference type="GO" id="GO:0005975">
    <property type="term" value="P:carbohydrate metabolic process"/>
    <property type="evidence" value="ECO:0007669"/>
    <property type="project" value="InterPro"/>
</dbReference>
<dbReference type="AlphaFoldDB" id="A0A0L6U5F6"/>